<reference evidence="2" key="1">
    <citation type="submission" date="2014-09" db="EMBL/GenBank/DDBJ databases">
        <authorList>
            <person name="Magalhaes I.L.F."/>
            <person name="Oliveira U."/>
            <person name="Santos F.R."/>
            <person name="Vidigal T.H.D.A."/>
            <person name="Brescovit A.D."/>
            <person name="Santos A.J."/>
        </authorList>
    </citation>
    <scope>NUCLEOTIDE SEQUENCE</scope>
    <source>
        <tissue evidence="2">Shoot tissue taken approximately 20 cm above the soil surface</tissue>
    </source>
</reference>
<feature type="chain" id="PRO_5002062883" evidence="1">
    <location>
        <begin position="22"/>
        <end position="62"/>
    </location>
</feature>
<feature type="signal peptide" evidence="1">
    <location>
        <begin position="1"/>
        <end position="21"/>
    </location>
</feature>
<dbReference type="AlphaFoldDB" id="A0A0A9H5C8"/>
<accession>A0A0A9H5C8</accession>
<evidence type="ECO:0000313" key="2">
    <source>
        <dbReference type="EMBL" id="JAE32420.1"/>
    </source>
</evidence>
<evidence type="ECO:0000256" key="1">
    <source>
        <dbReference type="SAM" id="SignalP"/>
    </source>
</evidence>
<proteinExistence type="predicted"/>
<protein>
    <submittedName>
        <fullName evidence="2">Uncharacterized protein</fullName>
    </submittedName>
</protein>
<reference evidence="2" key="2">
    <citation type="journal article" date="2015" name="Data Brief">
        <title>Shoot transcriptome of the giant reed, Arundo donax.</title>
        <authorList>
            <person name="Barrero R.A."/>
            <person name="Guerrero F.D."/>
            <person name="Moolhuijzen P."/>
            <person name="Goolsby J.A."/>
            <person name="Tidwell J."/>
            <person name="Bellgard S.E."/>
            <person name="Bellgard M.I."/>
        </authorList>
    </citation>
    <scope>NUCLEOTIDE SEQUENCE</scope>
    <source>
        <tissue evidence="2">Shoot tissue taken approximately 20 cm above the soil surface</tissue>
    </source>
</reference>
<keyword evidence="1" id="KW-0732">Signal</keyword>
<organism evidence="2">
    <name type="scientific">Arundo donax</name>
    <name type="common">Giant reed</name>
    <name type="synonym">Donax arundinaceus</name>
    <dbReference type="NCBI Taxonomy" id="35708"/>
    <lineage>
        <taxon>Eukaryota</taxon>
        <taxon>Viridiplantae</taxon>
        <taxon>Streptophyta</taxon>
        <taxon>Embryophyta</taxon>
        <taxon>Tracheophyta</taxon>
        <taxon>Spermatophyta</taxon>
        <taxon>Magnoliopsida</taxon>
        <taxon>Liliopsida</taxon>
        <taxon>Poales</taxon>
        <taxon>Poaceae</taxon>
        <taxon>PACMAD clade</taxon>
        <taxon>Arundinoideae</taxon>
        <taxon>Arundineae</taxon>
        <taxon>Arundo</taxon>
    </lineage>
</organism>
<name>A0A0A9H5C8_ARUDO</name>
<sequence>MLYILWTSSACLLFISSTIFSAKLRRGSGSALVYSEGTTHMPFSLKSSMCKIRSTEIKYKRS</sequence>
<dbReference type="EMBL" id="GBRH01165476">
    <property type="protein sequence ID" value="JAE32420.1"/>
    <property type="molecule type" value="Transcribed_RNA"/>
</dbReference>